<evidence type="ECO:0000256" key="7">
    <source>
        <dbReference type="SAM" id="Phobius"/>
    </source>
</evidence>
<dbReference type="Pfam" id="PF07690">
    <property type="entry name" value="MFS_1"/>
    <property type="match status" value="1"/>
</dbReference>
<evidence type="ECO:0000256" key="5">
    <source>
        <dbReference type="ARBA" id="ARBA00023136"/>
    </source>
</evidence>
<evidence type="ECO:0000256" key="1">
    <source>
        <dbReference type="ARBA" id="ARBA00004141"/>
    </source>
</evidence>
<evidence type="ECO:0000256" key="6">
    <source>
        <dbReference type="SAM" id="MobiDB-lite"/>
    </source>
</evidence>
<keyword evidence="3 7" id="KW-0812">Transmembrane</keyword>
<dbReference type="EMBL" id="CAWUHC010000216">
    <property type="protein sequence ID" value="CAK7237874.1"/>
    <property type="molecule type" value="Genomic_DNA"/>
</dbReference>
<dbReference type="PANTHER" id="PTHR43791">
    <property type="entry name" value="PERMEASE-RELATED"/>
    <property type="match status" value="1"/>
</dbReference>
<sequence length="571" mass="64852">MSLAVEPPETATAQDVVDIHPPESAHNRKNSLGSPTPKEAGVFASGVDGSSSDDGESFSLEKNPFADPEIAEYWRGVYENANYECRHVFDPSFTWSEEEERKLVRKLDWRVCLWACVMFFGLQVDRGNLVQAVSDNLLPELGLTTNDYNYGNTVFLVSFLLAELPSQLVSKKIGPDRWIPIQMVLWSVVAISQCALNGRTSFLVTRALLGVLEGGFIPDIVLWLSYFYTSRELPVRLSYFWTALSITTIVTSLLAFAIFHLDGVHGRSGWRWLFLIEGLITLSVGIASFFLMPASAVQTKAWYRPKGWFTDREVSIVVNRVLRDDPSKGDMHNRQAVTPRRLWEALKDYDLWPLYIIGLLAYIPQSPPSTYITLILKSAGFSTFNVNLLTIPASVFHIITLILLTRLSDIVKERTFVAMLQSVWTLPCVLALRFWPGLIVNRWGTYALVTVLLSYPYCHAILVGWTSKNANNVGARSVSAALYNITVQMGGIISAYIYRADDAPYYHRGNKYLIIINFLSIAVFLFTKAYYIFRNKQREKQWNALSREEPIKYKRETTLQGSRRLDFRFAH</sequence>
<feature type="compositionally biased region" description="Basic and acidic residues" evidence="6">
    <location>
        <begin position="17"/>
        <end position="26"/>
    </location>
</feature>
<dbReference type="InterPro" id="IPR020846">
    <property type="entry name" value="MFS_dom"/>
</dbReference>
<evidence type="ECO:0000259" key="8">
    <source>
        <dbReference type="PROSITE" id="PS50850"/>
    </source>
</evidence>
<dbReference type="Gene3D" id="1.20.1250.20">
    <property type="entry name" value="MFS general substrate transporter like domains"/>
    <property type="match status" value="2"/>
</dbReference>
<evidence type="ECO:0000256" key="3">
    <source>
        <dbReference type="ARBA" id="ARBA00022692"/>
    </source>
</evidence>
<feature type="domain" description="Major facilitator superfamily (MFS) profile" evidence="8">
    <location>
        <begin position="111"/>
        <end position="540"/>
    </location>
</feature>
<gene>
    <name evidence="9" type="ORF">SBRCBS47491_010185</name>
</gene>
<feature type="transmembrane region" description="Helical" evidence="7">
    <location>
        <begin position="447"/>
        <end position="466"/>
    </location>
</feature>
<evidence type="ECO:0000313" key="10">
    <source>
        <dbReference type="Proteomes" id="UP001642406"/>
    </source>
</evidence>
<feature type="transmembrane region" description="Helical" evidence="7">
    <location>
        <begin position="349"/>
        <end position="364"/>
    </location>
</feature>
<keyword evidence="2" id="KW-0813">Transport</keyword>
<keyword evidence="4 7" id="KW-1133">Transmembrane helix</keyword>
<feature type="transmembrane region" description="Helical" evidence="7">
    <location>
        <begin position="478"/>
        <end position="500"/>
    </location>
</feature>
<dbReference type="PANTHER" id="PTHR43791:SF29">
    <property type="entry name" value="MAJOR FACILITATOR SUPERFAMILY (MFS) PROFILE DOMAIN-CONTAINING PROTEIN"/>
    <property type="match status" value="1"/>
</dbReference>
<feature type="transmembrane region" description="Helical" evidence="7">
    <location>
        <begin position="204"/>
        <end position="227"/>
    </location>
</feature>
<comment type="subcellular location">
    <subcellularLocation>
        <location evidence="1">Membrane</location>
        <topology evidence="1">Multi-pass membrane protein</topology>
    </subcellularLocation>
</comment>
<dbReference type="InterPro" id="IPR011701">
    <property type="entry name" value="MFS"/>
</dbReference>
<name>A0ABP0D0D7_9PEZI</name>
<feature type="region of interest" description="Disordered" evidence="6">
    <location>
        <begin position="1"/>
        <end position="62"/>
    </location>
</feature>
<keyword evidence="5 7" id="KW-0472">Membrane</keyword>
<dbReference type="Proteomes" id="UP001642406">
    <property type="component" value="Unassembled WGS sequence"/>
</dbReference>
<evidence type="ECO:0000256" key="4">
    <source>
        <dbReference type="ARBA" id="ARBA00022989"/>
    </source>
</evidence>
<dbReference type="PROSITE" id="PS50850">
    <property type="entry name" value="MFS"/>
    <property type="match status" value="1"/>
</dbReference>
<feature type="compositionally biased region" description="Low complexity" evidence="6">
    <location>
        <begin position="40"/>
        <end position="50"/>
    </location>
</feature>
<organism evidence="9 10">
    <name type="scientific">Sporothrix bragantina</name>
    <dbReference type="NCBI Taxonomy" id="671064"/>
    <lineage>
        <taxon>Eukaryota</taxon>
        <taxon>Fungi</taxon>
        <taxon>Dikarya</taxon>
        <taxon>Ascomycota</taxon>
        <taxon>Pezizomycotina</taxon>
        <taxon>Sordariomycetes</taxon>
        <taxon>Sordariomycetidae</taxon>
        <taxon>Ophiostomatales</taxon>
        <taxon>Ophiostomataceae</taxon>
        <taxon>Sporothrix</taxon>
    </lineage>
</organism>
<feature type="transmembrane region" description="Helical" evidence="7">
    <location>
        <begin position="239"/>
        <end position="260"/>
    </location>
</feature>
<dbReference type="InterPro" id="IPR036259">
    <property type="entry name" value="MFS_trans_sf"/>
</dbReference>
<comment type="caution">
    <text evidence="9">The sequence shown here is derived from an EMBL/GenBank/DDBJ whole genome shotgun (WGS) entry which is preliminary data.</text>
</comment>
<protein>
    <recommendedName>
        <fullName evidence="8">Major facilitator superfamily (MFS) profile domain-containing protein</fullName>
    </recommendedName>
</protein>
<feature type="transmembrane region" description="Helical" evidence="7">
    <location>
        <begin position="384"/>
        <end position="404"/>
    </location>
</feature>
<dbReference type="SUPFAM" id="SSF103473">
    <property type="entry name" value="MFS general substrate transporter"/>
    <property type="match status" value="1"/>
</dbReference>
<feature type="transmembrane region" description="Helical" evidence="7">
    <location>
        <begin position="272"/>
        <end position="294"/>
    </location>
</feature>
<accession>A0ABP0D0D7</accession>
<feature type="transmembrane region" description="Helical" evidence="7">
    <location>
        <begin position="512"/>
        <end position="533"/>
    </location>
</feature>
<proteinExistence type="predicted"/>
<feature type="transmembrane region" description="Helical" evidence="7">
    <location>
        <begin position="416"/>
        <end position="435"/>
    </location>
</feature>
<evidence type="ECO:0000313" key="9">
    <source>
        <dbReference type="EMBL" id="CAK7237874.1"/>
    </source>
</evidence>
<keyword evidence="10" id="KW-1185">Reference proteome</keyword>
<evidence type="ECO:0000256" key="2">
    <source>
        <dbReference type="ARBA" id="ARBA00022448"/>
    </source>
</evidence>
<reference evidence="9 10" key="1">
    <citation type="submission" date="2024-01" db="EMBL/GenBank/DDBJ databases">
        <authorList>
            <person name="Allen C."/>
            <person name="Tagirdzhanova G."/>
        </authorList>
    </citation>
    <scope>NUCLEOTIDE SEQUENCE [LARGE SCALE GENOMIC DNA]</scope>
</reference>